<keyword evidence="7" id="KW-1185">Reference proteome</keyword>
<keyword evidence="3" id="KW-0067">ATP-binding</keyword>
<comment type="caution">
    <text evidence="6">The sequence shown here is derived from an EMBL/GenBank/DDBJ whole genome shotgun (WGS) entry which is preliminary data.</text>
</comment>
<evidence type="ECO:0000259" key="5">
    <source>
        <dbReference type="Pfam" id="PF22936"/>
    </source>
</evidence>
<protein>
    <submittedName>
        <fullName evidence="6">Uncharacterized protein</fullName>
    </submittedName>
</protein>
<evidence type="ECO:0000256" key="1">
    <source>
        <dbReference type="ARBA" id="ARBA00022679"/>
    </source>
</evidence>
<dbReference type="InterPro" id="IPR054722">
    <property type="entry name" value="PolX-like_BBD"/>
</dbReference>
<dbReference type="InterPro" id="IPR011068">
    <property type="entry name" value="NuclTrfase_I-like_C"/>
</dbReference>
<dbReference type="Gene3D" id="3.30.460.10">
    <property type="entry name" value="Beta Polymerase, domain 2"/>
    <property type="match status" value="1"/>
</dbReference>
<evidence type="ECO:0000256" key="3">
    <source>
        <dbReference type="ARBA" id="ARBA00022840"/>
    </source>
</evidence>
<dbReference type="InterPro" id="IPR043519">
    <property type="entry name" value="NT_sf"/>
</dbReference>
<dbReference type="PANTHER" id="PTHR10682:SF22">
    <property type="entry name" value="POLYNUCLEOTIDE ADENYLYLTRANSFERASE"/>
    <property type="match status" value="1"/>
</dbReference>
<dbReference type="SUPFAM" id="SSF81301">
    <property type="entry name" value="Nucleotidyltransferase"/>
    <property type="match status" value="1"/>
</dbReference>
<dbReference type="AlphaFoldDB" id="A0ABD3ABZ3"/>
<dbReference type="PANTHER" id="PTHR10682">
    <property type="entry name" value="POLY A POLYMERASE"/>
    <property type="match status" value="1"/>
</dbReference>
<feature type="domain" description="Retrovirus-related Pol polyprotein from transposon TNT 1-94-like beta-barrel" evidence="5">
    <location>
        <begin position="131"/>
        <end position="178"/>
    </location>
</feature>
<gene>
    <name evidence="6" type="ORF">ACH5RR_008005</name>
</gene>
<reference evidence="6 7" key="1">
    <citation type="submission" date="2024-11" db="EMBL/GenBank/DDBJ databases">
        <title>A near-complete genome assembly of Cinchona calisaya.</title>
        <authorList>
            <person name="Lian D.C."/>
            <person name="Zhao X.W."/>
            <person name="Wei L."/>
        </authorList>
    </citation>
    <scope>NUCLEOTIDE SEQUENCE [LARGE SCALE GENOMIC DNA]</scope>
    <source>
        <tissue evidence="6">Nenye</tissue>
    </source>
</reference>
<dbReference type="EMBL" id="JBJUIK010000004">
    <property type="protein sequence ID" value="KAL3528683.1"/>
    <property type="molecule type" value="Genomic_DNA"/>
</dbReference>
<feature type="domain" description="Poly(A) polymerase nucleotidyltransferase" evidence="4">
    <location>
        <begin position="218"/>
        <end position="329"/>
    </location>
</feature>
<dbReference type="Pfam" id="PF20750">
    <property type="entry name" value="PAP_NTPase"/>
    <property type="match status" value="1"/>
</dbReference>
<evidence type="ECO:0000313" key="6">
    <source>
        <dbReference type="EMBL" id="KAL3528683.1"/>
    </source>
</evidence>
<sequence length="560" mass="62693">MLYITPVEKAGLTTNLLHEQIKATNPISDKDYLHCDYCGKTLHTKETCWKLHGRPTRGRREKQVNSTRARANLSEAMEPSSKETIFTKILSNDEIQNLRHLLSQLNSSSTTVATSNFMESGNAAHLDNNSWIIDSGANRHITSSSKSFLTYSPCLNKDNVRIVDGSFTSISGIGSIDCTPNIKLSLIEYPFFLFVVYKLQFAISDSLVDCRSHCCLVLMLHGPEADIDTLCVGPTYVTWQLNVVEGLLCAALYFGRYQEVAELQPVPNAHVPVMKFKFDGKSIDLLYASIDRLVVLDDLDISNVTFLHNVDEAIGRSLNRCRVADHELKLQCVSQYSESYDGAVLIWTSRTVETFKRLISGYQKRKPGEVIQEGQQFDIGGTVDEFRHQIKMYSLWKPGMEIYVYHVRGKQIPSYVFPKGYKRSRPPRLTNQQLSNKSSQEIVFASGKEVAEANGVCPSVGGTTSELLSDNLKNGGIEVHHVEQQKVVSEQFNKLGRATLIMENDIKLLVIKGGENGAQFYGDGVQEELELAESYINSLNEDTYMVDLLMAQMLNGLDNG</sequence>
<organism evidence="6 7">
    <name type="scientific">Cinchona calisaya</name>
    <dbReference type="NCBI Taxonomy" id="153742"/>
    <lineage>
        <taxon>Eukaryota</taxon>
        <taxon>Viridiplantae</taxon>
        <taxon>Streptophyta</taxon>
        <taxon>Embryophyta</taxon>
        <taxon>Tracheophyta</taxon>
        <taxon>Spermatophyta</taxon>
        <taxon>Magnoliopsida</taxon>
        <taxon>eudicotyledons</taxon>
        <taxon>Gunneridae</taxon>
        <taxon>Pentapetalae</taxon>
        <taxon>asterids</taxon>
        <taxon>lamiids</taxon>
        <taxon>Gentianales</taxon>
        <taxon>Rubiaceae</taxon>
        <taxon>Cinchonoideae</taxon>
        <taxon>Cinchoneae</taxon>
        <taxon>Cinchona</taxon>
    </lineage>
</organism>
<evidence type="ECO:0000259" key="4">
    <source>
        <dbReference type="Pfam" id="PF20750"/>
    </source>
</evidence>
<dbReference type="InterPro" id="IPR048840">
    <property type="entry name" value="PolA_pol_NTPase"/>
</dbReference>
<evidence type="ECO:0000256" key="2">
    <source>
        <dbReference type="ARBA" id="ARBA00022741"/>
    </source>
</evidence>
<dbReference type="SUPFAM" id="SSF55003">
    <property type="entry name" value="PAP/Archaeal CCA-adding enzyme, C-terminal domain"/>
    <property type="match status" value="1"/>
</dbReference>
<dbReference type="GO" id="GO:0016740">
    <property type="term" value="F:transferase activity"/>
    <property type="evidence" value="ECO:0007669"/>
    <property type="project" value="UniProtKB-KW"/>
</dbReference>
<dbReference type="GO" id="GO:0005524">
    <property type="term" value="F:ATP binding"/>
    <property type="evidence" value="ECO:0007669"/>
    <property type="project" value="UniProtKB-KW"/>
</dbReference>
<dbReference type="Proteomes" id="UP001630127">
    <property type="component" value="Unassembled WGS sequence"/>
</dbReference>
<evidence type="ECO:0000313" key="7">
    <source>
        <dbReference type="Proteomes" id="UP001630127"/>
    </source>
</evidence>
<keyword evidence="1" id="KW-0808">Transferase</keyword>
<name>A0ABD3ABZ3_9GENT</name>
<accession>A0ABD3ABZ3</accession>
<dbReference type="Pfam" id="PF22936">
    <property type="entry name" value="Pol_BBD"/>
    <property type="match status" value="1"/>
</dbReference>
<keyword evidence="2" id="KW-0547">Nucleotide-binding</keyword>
<proteinExistence type="predicted"/>